<keyword evidence="5" id="KW-1185">Reference proteome</keyword>
<feature type="chain" id="PRO_5003514729" description="Secretion system C-terminal sorting domain-containing protein" evidence="2">
    <location>
        <begin position="19"/>
        <end position="614"/>
    </location>
</feature>
<proteinExistence type="predicted"/>
<dbReference type="RefSeq" id="WP_014202682.1">
    <property type="nucleotide sequence ID" value="NC_016599.1"/>
</dbReference>
<dbReference type="HOGENOM" id="CLU_444693_0_0_10"/>
<dbReference type="NCBIfam" id="TIGR04183">
    <property type="entry name" value="Por_Secre_tail"/>
    <property type="match status" value="1"/>
</dbReference>
<evidence type="ECO:0000256" key="2">
    <source>
        <dbReference type="SAM" id="SignalP"/>
    </source>
</evidence>
<evidence type="ECO:0000259" key="3">
    <source>
        <dbReference type="Pfam" id="PF18962"/>
    </source>
</evidence>
<accession>G8R6B3</accession>
<dbReference type="Gene3D" id="2.160.20.10">
    <property type="entry name" value="Single-stranded right-handed beta-helix, Pectin lyase-like"/>
    <property type="match status" value="1"/>
</dbReference>
<gene>
    <name evidence="4" type="ordered locus">Oweho_2362</name>
</gene>
<dbReference type="InterPro" id="IPR026444">
    <property type="entry name" value="Secre_tail"/>
</dbReference>
<evidence type="ECO:0000256" key="1">
    <source>
        <dbReference type="ARBA" id="ARBA00022729"/>
    </source>
</evidence>
<dbReference type="Pfam" id="PF18962">
    <property type="entry name" value="Por_Secre_tail"/>
    <property type="match status" value="1"/>
</dbReference>
<evidence type="ECO:0000313" key="5">
    <source>
        <dbReference type="Proteomes" id="UP000005631"/>
    </source>
</evidence>
<dbReference type="InterPro" id="IPR011050">
    <property type="entry name" value="Pectin_lyase_fold/virulence"/>
</dbReference>
<name>G8R6B3_OWEHD</name>
<feature type="domain" description="Secretion system C-terminal sorting" evidence="3">
    <location>
        <begin position="541"/>
        <end position="607"/>
    </location>
</feature>
<reference evidence="4 5" key="1">
    <citation type="journal article" date="2012" name="Stand. Genomic Sci.">
        <title>Genome sequence of the orange-pigmented seawater bacterium Owenweeksia hongkongensis type strain (UST20020801(T)).</title>
        <authorList>
            <person name="Riedel T."/>
            <person name="Held B."/>
            <person name="Nolan M."/>
            <person name="Lucas S."/>
            <person name="Lapidus A."/>
            <person name="Tice H."/>
            <person name="Del Rio T.G."/>
            <person name="Cheng J.F."/>
            <person name="Han C."/>
            <person name="Tapia R."/>
            <person name="Goodwin L.A."/>
            <person name="Pitluck S."/>
            <person name="Liolios K."/>
            <person name="Mavromatis K."/>
            <person name="Pagani I."/>
            <person name="Ivanova N."/>
            <person name="Mikhailova N."/>
            <person name="Pati A."/>
            <person name="Chen A."/>
            <person name="Palaniappan K."/>
            <person name="Rohde M."/>
            <person name="Tindall B.J."/>
            <person name="Detter J.C."/>
            <person name="Goker M."/>
            <person name="Woyke T."/>
            <person name="Bristow J."/>
            <person name="Eisen J.A."/>
            <person name="Markowitz V."/>
            <person name="Hugenholtz P."/>
            <person name="Klenk H.P."/>
            <person name="Kyrpides N.C."/>
        </authorList>
    </citation>
    <scope>NUCLEOTIDE SEQUENCE</scope>
    <source>
        <strain evidence="5">DSM 17368 / JCM 12287 / NRRL B-23963</strain>
    </source>
</reference>
<dbReference type="OrthoDB" id="8901262at2"/>
<sequence length="614" mass="66584">MKKFLLLTLAISCQLLFAQNIIYVNHAATGANDGSSWANAYADLQDALEAAQAGDDIWVAQGTYYPSKDINYDANVDTKQMSFAMIDSVGIYGGFAGTETIRQQRDWRLNLTKLSGDLGVIGDKTDNSRHVIYNDWALSNQSVLDGFTIRDGYAMTVVVSTDDRLGGGILNTDYSISAIFRNLKITRCSAYNGGGAIFTVEDNRSTFYNCQIINNYGAFVGGAGIVCVGDDTFINCVIGSNTVNSNSPVTGADLADVLVNYGTVRFIGCTFANCSSNRAIASANKAVVFLVNSIISDSILIREEAFPSNISSVYVSNSLVRYSGGSSNWAHDATDLGGNIDTNAYFVGAGSFAVQSISPAINAGLNDSIPMDIHDLDDDGITNELLPLDVNGTMRIADGQVDLGAYEYIPAWADTTFQTICNGDSIIFDSSYYAEGGVYKQSYAPDSAKYFSLSIDTPNTDVQAWFGGILEAKADSVSYRWVDCNDSTINFGVTDKIFYPSQPGSYAVIIITPNGCVDTSACFQVSNISLPENALDKEISIYPNPSKDVLHVVLPKKMVSKNTGLNVLDVNGKIILQKQLDTSRDREITLDVKHFSKGIYFLKIEDRVLRFVKQ</sequence>
<dbReference type="Proteomes" id="UP000005631">
    <property type="component" value="Chromosome"/>
</dbReference>
<dbReference type="eggNOG" id="COG3291">
    <property type="taxonomic scope" value="Bacteria"/>
</dbReference>
<feature type="signal peptide" evidence="2">
    <location>
        <begin position="1"/>
        <end position="18"/>
    </location>
</feature>
<dbReference type="STRING" id="926562.Oweho_2362"/>
<dbReference type="KEGG" id="oho:Oweho_2362"/>
<dbReference type="InterPro" id="IPR012334">
    <property type="entry name" value="Pectin_lyas_fold"/>
</dbReference>
<dbReference type="eggNOG" id="COG3210">
    <property type="taxonomic scope" value="Bacteria"/>
</dbReference>
<dbReference type="AlphaFoldDB" id="G8R6B3"/>
<evidence type="ECO:0000313" key="4">
    <source>
        <dbReference type="EMBL" id="AEV33333.1"/>
    </source>
</evidence>
<keyword evidence="1 2" id="KW-0732">Signal</keyword>
<organism evidence="4 5">
    <name type="scientific">Owenweeksia hongkongensis (strain DSM 17368 / CIP 108786 / JCM 12287 / NRRL B-23963 / UST20020801)</name>
    <dbReference type="NCBI Taxonomy" id="926562"/>
    <lineage>
        <taxon>Bacteria</taxon>
        <taxon>Pseudomonadati</taxon>
        <taxon>Bacteroidota</taxon>
        <taxon>Flavobacteriia</taxon>
        <taxon>Flavobacteriales</taxon>
        <taxon>Owenweeksiaceae</taxon>
        <taxon>Owenweeksia</taxon>
    </lineage>
</organism>
<protein>
    <recommendedName>
        <fullName evidence="3">Secretion system C-terminal sorting domain-containing protein</fullName>
    </recommendedName>
</protein>
<dbReference type="SUPFAM" id="SSF51126">
    <property type="entry name" value="Pectin lyase-like"/>
    <property type="match status" value="1"/>
</dbReference>
<dbReference type="EMBL" id="CP003156">
    <property type="protein sequence ID" value="AEV33333.1"/>
    <property type="molecule type" value="Genomic_DNA"/>
</dbReference>